<gene>
    <name evidence="3" type="ORF">A0H81_05194</name>
</gene>
<sequence length="222" mass="23114">MKTVPTHLLFIVLAVIQLAIAASLSSGTSRPEHVAFSSGGLFADRAALYGYCPYGWGFCSATTCYPLDADCCSDGNYCPNGEYCVKGGGCCLNGEVCYGPPPPPITLPPPKPSTTFRTTHRTTTTTVHQTTTDSTSITFNPPDTTDPGFPSFTDPGTSPTTTPTGNSTSTASSSSTSPTGSTSLFNPIYPLVERCQSLVDMSKLGLLANLLLAFATATLLSA</sequence>
<evidence type="ECO:0000256" key="2">
    <source>
        <dbReference type="SAM" id="SignalP"/>
    </source>
</evidence>
<dbReference type="STRING" id="5627.A0A1C7MCC1"/>
<feature type="region of interest" description="Disordered" evidence="1">
    <location>
        <begin position="107"/>
        <end position="182"/>
    </location>
</feature>
<accession>A0A1C7MCC1</accession>
<keyword evidence="2" id="KW-0732">Signal</keyword>
<comment type="caution">
    <text evidence="3">The sequence shown here is derived from an EMBL/GenBank/DDBJ whole genome shotgun (WGS) entry which is preliminary data.</text>
</comment>
<dbReference type="Proteomes" id="UP000092993">
    <property type="component" value="Unassembled WGS sequence"/>
</dbReference>
<reference evidence="3 4" key="1">
    <citation type="submission" date="2016-03" db="EMBL/GenBank/DDBJ databases">
        <title>Whole genome sequencing of Grifola frondosa 9006-11.</title>
        <authorList>
            <person name="Min B."/>
            <person name="Park H."/>
            <person name="Kim J.-G."/>
            <person name="Cho H."/>
            <person name="Oh Y.-L."/>
            <person name="Kong W.-S."/>
            <person name="Choi I.-G."/>
        </authorList>
    </citation>
    <scope>NUCLEOTIDE SEQUENCE [LARGE SCALE GENOMIC DNA]</scope>
    <source>
        <strain evidence="3 4">9006-11</strain>
    </source>
</reference>
<protein>
    <recommendedName>
        <fullName evidence="5">Granulins domain-containing protein</fullName>
    </recommendedName>
</protein>
<feature type="signal peptide" evidence="2">
    <location>
        <begin position="1"/>
        <end position="21"/>
    </location>
</feature>
<dbReference type="EMBL" id="LUGG01000005">
    <property type="protein sequence ID" value="OBZ74540.1"/>
    <property type="molecule type" value="Genomic_DNA"/>
</dbReference>
<evidence type="ECO:0008006" key="5">
    <source>
        <dbReference type="Google" id="ProtNLM"/>
    </source>
</evidence>
<dbReference type="AlphaFoldDB" id="A0A1C7MCC1"/>
<feature type="chain" id="PRO_5008889057" description="Granulins domain-containing protein" evidence="2">
    <location>
        <begin position="22"/>
        <end position="222"/>
    </location>
</feature>
<proteinExistence type="predicted"/>
<evidence type="ECO:0000313" key="3">
    <source>
        <dbReference type="EMBL" id="OBZ74540.1"/>
    </source>
</evidence>
<dbReference type="OrthoDB" id="5358959at2759"/>
<feature type="compositionally biased region" description="Low complexity" evidence="1">
    <location>
        <begin position="150"/>
        <end position="182"/>
    </location>
</feature>
<keyword evidence="4" id="KW-1185">Reference proteome</keyword>
<name>A0A1C7MCC1_GRIFR</name>
<evidence type="ECO:0000256" key="1">
    <source>
        <dbReference type="SAM" id="MobiDB-lite"/>
    </source>
</evidence>
<evidence type="ECO:0000313" key="4">
    <source>
        <dbReference type="Proteomes" id="UP000092993"/>
    </source>
</evidence>
<feature type="compositionally biased region" description="Low complexity" evidence="1">
    <location>
        <begin position="114"/>
        <end position="139"/>
    </location>
</feature>
<organism evidence="3 4">
    <name type="scientific">Grifola frondosa</name>
    <name type="common">Maitake</name>
    <name type="synonym">Polyporus frondosus</name>
    <dbReference type="NCBI Taxonomy" id="5627"/>
    <lineage>
        <taxon>Eukaryota</taxon>
        <taxon>Fungi</taxon>
        <taxon>Dikarya</taxon>
        <taxon>Basidiomycota</taxon>
        <taxon>Agaricomycotina</taxon>
        <taxon>Agaricomycetes</taxon>
        <taxon>Polyporales</taxon>
        <taxon>Grifolaceae</taxon>
        <taxon>Grifola</taxon>
    </lineage>
</organism>